<dbReference type="Proteomes" id="UP000314294">
    <property type="component" value="Unassembled WGS sequence"/>
</dbReference>
<keyword evidence="3" id="KW-1185">Reference proteome</keyword>
<reference evidence="2 3" key="1">
    <citation type="submission" date="2019-03" db="EMBL/GenBank/DDBJ databases">
        <title>First draft genome of Liparis tanakae, snailfish: a comprehensive survey of snailfish specific genes.</title>
        <authorList>
            <person name="Kim W."/>
            <person name="Song I."/>
            <person name="Jeong J.-H."/>
            <person name="Kim D."/>
            <person name="Kim S."/>
            <person name="Ryu S."/>
            <person name="Song J.Y."/>
            <person name="Lee S.K."/>
        </authorList>
    </citation>
    <scope>NUCLEOTIDE SEQUENCE [LARGE SCALE GENOMIC DNA]</scope>
    <source>
        <tissue evidence="2">Muscle</tissue>
    </source>
</reference>
<proteinExistence type="predicted"/>
<comment type="caution">
    <text evidence="2">The sequence shown here is derived from an EMBL/GenBank/DDBJ whole genome shotgun (WGS) entry which is preliminary data.</text>
</comment>
<feature type="region of interest" description="Disordered" evidence="1">
    <location>
        <begin position="28"/>
        <end position="57"/>
    </location>
</feature>
<name>A0A4Z2GFP9_9TELE</name>
<gene>
    <name evidence="2" type="ORF">EYF80_037585</name>
</gene>
<dbReference type="AlphaFoldDB" id="A0A4Z2GFP9"/>
<protein>
    <submittedName>
        <fullName evidence="2">Uncharacterized protein</fullName>
    </submittedName>
</protein>
<evidence type="ECO:0000313" key="2">
    <source>
        <dbReference type="EMBL" id="TNN52229.1"/>
    </source>
</evidence>
<dbReference type="EMBL" id="SRLO01000555">
    <property type="protein sequence ID" value="TNN52229.1"/>
    <property type="molecule type" value="Genomic_DNA"/>
</dbReference>
<sequence>MNLHTASDLRQVFFCSSVRFIRLHDRASAEKKKKKKENKRKRWRGPREEEEEVKDSREKEFIEAYVSSLKDRDTVPESTTKVSISCLL</sequence>
<evidence type="ECO:0000256" key="1">
    <source>
        <dbReference type="SAM" id="MobiDB-lite"/>
    </source>
</evidence>
<organism evidence="2 3">
    <name type="scientific">Liparis tanakae</name>
    <name type="common">Tanaka's snailfish</name>
    <dbReference type="NCBI Taxonomy" id="230148"/>
    <lineage>
        <taxon>Eukaryota</taxon>
        <taxon>Metazoa</taxon>
        <taxon>Chordata</taxon>
        <taxon>Craniata</taxon>
        <taxon>Vertebrata</taxon>
        <taxon>Euteleostomi</taxon>
        <taxon>Actinopterygii</taxon>
        <taxon>Neopterygii</taxon>
        <taxon>Teleostei</taxon>
        <taxon>Neoteleostei</taxon>
        <taxon>Acanthomorphata</taxon>
        <taxon>Eupercaria</taxon>
        <taxon>Perciformes</taxon>
        <taxon>Cottioidei</taxon>
        <taxon>Cottales</taxon>
        <taxon>Liparidae</taxon>
        <taxon>Liparis</taxon>
    </lineage>
</organism>
<feature type="compositionally biased region" description="Basic residues" evidence="1">
    <location>
        <begin position="31"/>
        <end position="44"/>
    </location>
</feature>
<evidence type="ECO:0000313" key="3">
    <source>
        <dbReference type="Proteomes" id="UP000314294"/>
    </source>
</evidence>
<accession>A0A4Z2GFP9</accession>